<dbReference type="RefSeq" id="XP_062641374.1">
    <property type="nucleotide sequence ID" value="XM_062778813.1"/>
</dbReference>
<proteinExistence type="predicted"/>
<reference evidence="2" key="2">
    <citation type="submission" date="2023-05" db="EMBL/GenBank/DDBJ databases">
        <authorList>
            <consortium name="Lawrence Berkeley National Laboratory"/>
            <person name="Steindorff A."/>
            <person name="Hensen N."/>
            <person name="Bonometti L."/>
            <person name="Westerberg I."/>
            <person name="Brannstrom I.O."/>
            <person name="Guillou S."/>
            <person name="Cros-Aarteil S."/>
            <person name="Calhoun S."/>
            <person name="Haridas S."/>
            <person name="Kuo A."/>
            <person name="Mondo S."/>
            <person name="Pangilinan J."/>
            <person name="Riley R."/>
            <person name="Labutti K."/>
            <person name="Andreopoulos B."/>
            <person name="Lipzen A."/>
            <person name="Chen C."/>
            <person name="Yanf M."/>
            <person name="Daum C."/>
            <person name="Ng V."/>
            <person name="Clum A."/>
            <person name="Ohm R."/>
            <person name="Martin F."/>
            <person name="Silar P."/>
            <person name="Natvig D."/>
            <person name="Lalanne C."/>
            <person name="Gautier V."/>
            <person name="Ament-Velasquez S.L."/>
            <person name="Kruys A."/>
            <person name="Hutchinson M.I."/>
            <person name="Powell A.J."/>
            <person name="Barry K."/>
            <person name="Miller A.N."/>
            <person name="Grigoriev I.V."/>
            <person name="Debuchy R."/>
            <person name="Gladieux P."/>
            <person name="Thoren M.H."/>
            <person name="Johannesson H."/>
        </authorList>
    </citation>
    <scope>NUCLEOTIDE SEQUENCE</scope>
    <source>
        <strain evidence="2">CBS 141.50</strain>
    </source>
</reference>
<organism evidence="2 3">
    <name type="scientific">Dichotomopilus funicola</name>
    <dbReference type="NCBI Taxonomy" id="1934379"/>
    <lineage>
        <taxon>Eukaryota</taxon>
        <taxon>Fungi</taxon>
        <taxon>Dikarya</taxon>
        <taxon>Ascomycota</taxon>
        <taxon>Pezizomycotina</taxon>
        <taxon>Sordariomycetes</taxon>
        <taxon>Sordariomycetidae</taxon>
        <taxon>Sordariales</taxon>
        <taxon>Chaetomiaceae</taxon>
        <taxon>Dichotomopilus</taxon>
    </lineage>
</organism>
<feature type="compositionally biased region" description="Polar residues" evidence="1">
    <location>
        <begin position="793"/>
        <end position="806"/>
    </location>
</feature>
<accession>A0AAN6VAQ6</accession>
<feature type="region of interest" description="Disordered" evidence="1">
    <location>
        <begin position="764"/>
        <end position="831"/>
    </location>
</feature>
<feature type="compositionally biased region" description="Polar residues" evidence="1">
    <location>
        <begin position="164"/>
        <end position="181"/>
    </location>
</feature>
<feature type="compositionally biased region" description="Polar residues" evidence="1">
    <location>
        <begin position="571"/>
        <end position="581"/>
    </location>
</feature>
<feature type="region of interest" description="Disordered" evidence="1">
    <location>
        <begin position="46"/>
        <end position="71"/>
    </location>
</feature>
<evidence type="ECO:0000256" key="1">
    <source>
        <dbReference type="SAM" id="MobiDB-lite"/>
    </source>
</evidence>
<feature type="compositionally biased region" description="Low complexity" evidence="1">
    <location>
        <begin position="859"/>
        <end position="870"/>
    </location>
</feature>
<reference evidence="2" key="1">
    <citation type="journal article" date="2023" name="Mol. Phylogenet. Evol.">
        <title>Genome-scale phylogeny and comparative genomics of the fungal order Sordariales.</title>
        <authorList>
            <person name="Hensen N."/>
            <person name="Bonometti L."/>
            <person name="Westerberg I."/>
            <person name="Brannstrom I.O."/>
            <person name="Guillou S."/>
            <person name="Cros-Aarteil S."/>
            <person name="Calhoun S."/>
            <person name="Haridas S."/>
            <person name="Kuo A."/>
            <person name="Mondo S."/>
            <person name="Pangilinan J."/>
            <person name="Riley R."/>
            <person name="LaButti K."/>
            <person name="Andreopoulos B."/>
            <person name="Lipzen A."/>
            <person name="Chen C."/>
            <person name="Yan M."/>
            <person name="Daum C."/>
            <person name="Ng V."/>
            <person name="Clum A."/>
            <person name="Steindorff A."/>
            <person name="Ohm R.A."/>
            <person name="Martin F."/>
            <person name="Silar P."/>
            <person name="Natvig D.O."/>
            <person name="Lalanne C."/>
            <person name="Gautier V."/>
            <person name="Ament-Velasquez S.L."/>
            <person name="Kruys A."/>
            <person name="Hutchinson M.I."/>
            <person name="Powell A.J."/>
            <person name="Barry K."/>
            <person name="Miller A.N."/>
            <person name="Grigoriev I.V."/>
            <person name="Debuchy R."/>
            <person name="Gladieux P."/>
            <person name="Hiltunen Thoren M."/>
            <person name="Johannesson H."/>
        </authorList>
    </citation>
    <scope>NUCLEOTIDE SEQUENCE</scope>
    <source>
        <strain evidence="2">CBS 141.50</strain>
    </source>
</reference>
<feature type="compositionally biased region" description="Polar residues" evidence="1">
    <location>
        <begin position="1"/>
        <end position="19"/>
    </location>
</feature>
<keyword evidence="3" id="KW-1185">Reference proteome</keyword>
<dbReference type="EMBL" id="MU853554">
    <property type="protein sequence ID" value="KAK4148003.1"/>
    <property type="molecule type" value="Genomic_DNA"/>
</dbReference>
<feature type="region of interest" description="Disordered" evidence="1">
    <location>
        <begin position="161"/>
        <end position="193"/>
    </location>
</feature>
<feature type="compositionally biased region" description="Low complexity" evidence="1">
    <location>
        <begin position="582"/>
        <end position="592"/>
    </location>
</feature>
<protein>
    <submittedName>
        <fullName evidence="2">Uncharacterized protein</fullName>
    </submittedName>
</protein>
<feature type="region of interest" description="Disordered" evidence="1">
    <location>
        <begin position="718"/>
        <end position="740"/>
    </location>
</feature>
<dbReference type="AlphaFoldDB" id="A0AAN6VAQ6"/>
<feature type="region of interest" description="Disordered" evidence="1">
    <location>
        <begin position="1"/>
        <end position="31"/>
    </location>
</feature>
<dbReference type="GeneID" id="87815426"/>
<feature type="compositionally biased region" description="Polar residues" evidence="1">
    <location>
        <begin position="614"/>
        <end position="637"/>
    </location>
</feature>
<name>A0AAN6VAQ6_9PEZI</name>
<feature type="region of interest" description="Disordered" evidence="1">
    <location>
        <begin position="849"/>
        <end position="898"/>
    </location>
</feature>
<dbReference type="Proteomes" id="UP001302676">
    <property type="component" value="Unassembled WGS sequence"/>
</dbReference>
<evidence type="ECO:0000313" key="2">
    <source>
        <dbReference type="EMBL" id="KAK4148003.1"/>
    </source>
</evidence>
<evidence type="ECO:0000313" key="3">
    <source>
        <dbReference type="Proteomes" id="UP001302676"/>
    </source>
</evidence>
<feature type="compositionally biased region" description="Polar residues" evidence="1">
    <location>
        <begin position="879"/>
        <end position="892"/>
    </location>
</feature>
<feature type="region of interest" description="Disordered" evidence="1">
    <location>
        <begin position="571"/>
        <end position="655"/>
    </location>
</feature>
<feature type="compositionally biased region" description="Basic and acidic residues" evidence="1">
    <location>
        <begin position="22"/>
        <end position="31"/>
    </location>
</feature>
<sequence>MPSKEVNNPSSQGAEQQPGTDMEMKLKDEAARRAMLDDLGISRIENLPLDTGNRNQQFHHPPPPPSRRLPSQGMRFDEVWEAAINSGVFNDDDAEGVRGLDDLGGGRLYDNTSTGVSRGALVGNMTMSILNQRNAQPGGRKKKKKSASPLQQQLHMVVLKQQGPPAQNGTVRRPASSTTARPNPKGVSLANTAKIPRRENISNLTISESSKEWVDPDTPLPVHIANIIYRVGVRFSSRDIDPAMPAVAVLSAAKRPEMGVFQVVLRSRVQCHWTIATWDDYFTGADNHLSVTFRDGHSIHGYQLYFKTSVELVKFITTVKDLQNGEYLHTVDIPATAAQDPAPAGAASRRSTEMPAAHVAINGRTAETSALDPAESLLELSEAPVREVAKRFPVADTSLLDSPIPADEFDRMSQATHEVDSESAAPDQPLFQKSDMLSVIGANHASDKTPGGHAIQSFRDAVVNTARTVFQFFCYSGAGGKTVTEHEFRETAEGVKSGVLQYMIQEAKQGGLGKKELETLEDAINEVLRSKVQSRLVYSIEDLLSMRSNATKPPGCLADIPYLPKPVKRQVSASSTANSVHRQNAANRQAAASIDDTQKTLSKSGSDEDKEKTSGSGFASRQTPVSETSSFDASSLQDKGLRGSRWASGTADVKHPDYFTGPKYEKVGGRSYLNDLAQLSPGVAVTTGTEDLVDLFFPRPEEENHHLDPVESRTLFSYDQGPTAAPSGPGEHTGTEISTPSKADNMETLRLEMSRLSIWSPAAPSSENIGTVAPVRPSGPNSSSRALMELCSQPASTEPTKPNGISTVKKVPRPTQMLYAPPPAQASRLANTATTSTVPPLEVLQPLMAQTKAAEHSESPSPQVVPQAVPKMRGLAASRHSSGVAPSSSGNFNFHLPR</sequence>
<comment type="caution">
    <text evidence="2">The sequence shown here is derived from an EMBL/GenBank/DDBJ whole genome shotgun (WGS) entry which is preliminary data.</text>
</comment>
<gene>
    <name evidence="2" type="ORF">C8A04DRAFT_23795</name>
</gene>